<dbReference type="EMBL" id="GGEC01070611">
    <property type="protein sequence ID" value="MBX51095.1"/>
    <property type="molecule type" value="Transcribed_RNA"/>
</dbReference>
<organism evidence="1">
    <name type="scientific">Rhizophora mucronata</name>
    <name type="common">Asiatic mangrove</name>
    <dbReference type="NCBI Taxonomy" id="61149"/>
    <lineage>
        <taxon>Eukaryota</taxon>
        <taxon>Viridiplantae</taxon>
        <taxon>Streptophyta</taxon>
        <taxon>Embryophyta</taxon>
        <taxon>Tracheophyta</taxon>
        <taxon>Spermatophyta</taxon>
        <taxon>Magnoliopsida</taxon>
        <taxon>eudicotyledons</taxon>
        <taxon>Gunneridae</taxon>
        <taxon>Pentapetalae</taxon>
        <taxon>rosids</taxon>
        <taxon>fabids</taxon>
        <taxon>Malpighiales</taxon>
        <taxon>Rhizophoraceae</taxon>
        <taxon>Rhizophora</taxon>
    </lineage>
</organism>
<proteinExistence type="predicted"/>
<sequence length="47" mass="5133">MSGCQILCTVFQIWKDVACYITISFFLGNDSRCCLAVLLVGSAAWQG</sequence>
<reference evidence="1" key="1">
    <citation type="submission" date="2018-02" db="EMBL/GenBank/DDBJ databases">
        <title>Rhizophora mucronata_Transcriptome.</title>
        <authorList>
            <person name="Meera S.P."/>
            <person name="Sreeshan A."/>
            <person name="Augustine A."/>
        </authorList>
    </citation>
    <scope>NUCLEOTIDE SEQUENCE</scope>
    <source>
        <tissue evidence="1">Leaf</tissue>
    </source>
</reference>
<evidence type="ECO:0000313" key="1">
    <source>
        <dbReference type="EMBL" id="MBX51095.1"/>
    </source>
</evidence>
<name>A0A2P2P8N5_RHIMU</name>
<protein>
    <submittedName>
        <fullName evidence="1">Uncharacterized protein</fullName>
    </submittedName>
</protein>
<accession>A0A2P2P8N5</accession>
<dbReference type="AlphaFoldDB" id="A0A2P2P8N5"/>